<dbReference type="RefSeq" id="WP_064106275.1">
    <property type="nucleotide sequence ID" value="NZ_LXSH01000027.1"/>
</dbReference>
<protein>
    <submittedName>
        <fullName evidence="2">BolA family transcriptional regulator</fullName>
    </submittedName>
</protein>
<dbReference type="InterPro" id="IPR036065">
    <property type="entry name" value="BolA-like_sf"/>
</dbReference>
<sequence>MSAQTIRQRLEAAFSPSLLELTDESHLHIGHAGNQGGGHYRVHIVSTQFAGMNRVARQRTIQQALHDLYPSQIHALSIRAQTPEEYEPPNPL</sequence>
<dbReference type="SUPFAM" id="SSF82657">
    <property type="entry name" value="BolA-like"/>
    <property type="match status" value="1"/>
</dbReference>
<evidence type="ECO:0000256" key="1">
    <source>
        <dbReference type="RuleBase" id="RU003860"/>
    </source>
</evidence>
<dbReference type="InterPro" id="IPR002634">
    <property type="entry name" value="BolA"/>
</dbReference>
<dbReference type="AlphaFoldDB" id="A0A1A9RMI5"/>
<dbReference type="Gene3D" id="3.30.300.90">
    <property type="entry name" value="BolA-like"/>
    <property type="match status" value="1"/>
</dbReference>
<dbReference type="PANTHER" id="PTHR46230">
    <property type="match status" value="1"/>
</dbReference>
<dbReference type="EMBL" id="LXSH01000027">
    <property type="protein sequence ID" value="OAM20532.1"/>
    <property type="molecule type" value="Genomic_DNA"/>
</dbReference>
<reference evidence="3" key="1">
    <citation type="submission" date="2016-05" db="EMBL/GenBank/DDBJ databases">
        <title>Draft genome of Corynebacterium afermentans subsp. afermentans LCDC 88199T.</title>
        <authorList>
            <person name="Bernier A.-M."/>
            <person name="Bernard K."/>
        </authorList>
    </citation>
    <scope>NUCLEOTIDE SEQUENCE [LARGE SCALE GENOMIC DNA]</scope>
    <source>
        <strain evidence="3">NML120819</strain>
    </source>
</reference>
<evidence type="ECO:0000313" key="2">
    <source>
        <dbReference type="EMBL" id="OAM20532.1"/>
    </source>
</evidence>
<gene>
    <name evidence="2" type="ORF">A7P89_09325</name>
</gene>
<organism evidence="2 3">
    <name type="scientific">Eikenella corrodens</name>
    <dbReference type="NCBI Taxonomy" id="539"/>
    <lineage>
        <taxon>Bacteria</taxon>
        <taxon>Pseudomonadati</taxon>
        <taxon>Pseudomonadota</taxon>
        <taxon>Betaproteobacteria</taxon>
        <taxon>Neisseriales</taxon>
        <taxon>Neisseriaceae</taxon>
        <taxon>Eikenella</taxon>
    </lineage>
</organism>
<dbReference type="Pfam" id="PF01722">
    <property type="entry name" value="BolA"/>
    <property type="match status" value="1"/>
</dbReference>
<accession>A0A1A9RMI5</accession>
<comment type="similarity">
    <text evidence="1">Belongs to the BolA/IbaG family.</text>
</comment>
<dbReference type="PIRSF" id="PIRSF003113">
    <property type="entry name" value="BolA"/>
    <property type="match status" value="1"/>
</dbReference>
<dbReference type="Proteomes" id="UP000078103">
    <property type="component" value="Unassembled WGS sequence"/>
</dbReference>
<comment type="caution">
    <text evidence="2">The sequence shown here is derived from an EMBL/GenBank/DDBJ whole genome shotgun (WGS) entry which is preliminary data.</text>
</comment>
<dbReference type="GO" id="GO:0016226">
    <property type="term" value="P:iron-sulfur cluster assembly"/>
    <property type="evidence" value="ECO:0007669"/>
    <property type="project" value="TreeGrafter"/>
</dbReference>
<name>A0A1A9RMI5_EIKCO</name>
<evidence type="ECO:0000313" key="3">
    <source>
        <dbReference type="Proteomes" id="UP000078103"/>
    </source>
</evidence>
<dbReference type="PANTHER" id="PTHR46230:SF7">
    <property type="entry name" value="BOLA-LIKE PROTEIN 1"/>
    <property type="match status" value="1"/>
</dbReference>
<proteinExistence type="inferred from homology"/>